<evidence type="ECO:0000313" key="2">
    <source>
        <dbReference type="EMBL" id="ADO59916.1"/>
    </source>
</evidence>
<dbReference type="HOGENOM" id="CLU_2288776_0_0_9"/>
<keyword evidence="1" id="KW-1133">Transmembrane helix</keyword>
<feature type="transmembrane region" description="Helical" evidence="1">
    <location>
        <begin position="21"/>
        <end position="41"/>
    </location>
</feature>
<organism evidence="2 3">
    <name type="scientific">Paenibacillus polymyxa (strain SC2)</name>
    <name type="common">Bacillus polymyxa</name>
    <dbReference type="NCBI Taxonomy" id="886882"/>
    <lineage>
        <taxon>Bacteria</taxon>
        <taxon>Bacillati</taxon>
        <taxon>Bacillota</taxon>
        <taxon>Bacilli</taxon>
        <taxon>Bacillales</taxon>
        <taxon>Paenibacillaceae</taxon>
        <taxon>Paenibacillus</taxon>
    </lineage>
</organism>
<keyword evidence="1" id="KW-0472">Membrane</keyword>
<dbReference type="RefSeq" id="WP_013386330.1">
    <property type="nucleotide sequence ID" value="NC_014628.2"/>
</dbReference>
<keyword evidence="2" id="KW-0614">Plasmid</keyword>
<evidence type="ECO:0000256" key="1">
    <source>
        <dbReference type="SAM" id="Phobius"/>
    </source>
</evidence>
<keyword evidence="1" id="KW-0812">Transmembrane</keyword>
<protein>
    <submittedName>
        <fullName evidence="2">Uncharacterized protein</fullName>
    </submittedName>
</protein>
<dbReference type="PATRIC" id="fig|886882.15.peg.6066"/>
<geneLocation type="plasmid" evidence="2 3">
    <name>pSC2</name>
</geneLocation>
<accession>E3EL84</accession>
<proteinExistence type="predicted"/>
<dbReference type="EMBL" id="CP002214">
    <property type="protein sequence ID" value="ADO59916.1"/>
    <property type="molecule type" value="Genomic_DNA"/>
</dbReference>
<feature type="transmembrane region" description="Helical" evidence="1">
    <location>
        <begin position="47"/>
        <end position="71"/>
    </location>
</feature>
<sequence>MKRMIYELRVLYFNKKYIMEILLKLAFVYGLLSLMALIVFVSNKNSFVYLGLLSLAILLPTSLPFIFMLHWHLDIKPVTDKAQQDMRLQKNIATLTSALMK</sequence>
<gene>
    <name evidence="2" type="ORF">PPSC2_28585</name>
</gene>
<dbReference type="AlphaFoldDB" id="E3EL84"/>
<dbReference type="KEGG" id="ppm:PPSC2_28585"/>
<evidence type="ECO:0000313" key="3">
    <source>
        <dbReference type="Proteomes" id="UP000006868"/>
    </source>
</evidence>
<name>E3EL84_PAEPS</name>
<reference evidence="2 3" key="1">
    <citation type="journal article" date="2011" name="J. Bacteriol.">
        <title>Complete genome sequence of Paenibacillus polymyxa SC2, a strain of plant growth-promoting Rhizobacterium with broad-spectrum antimicrobial activity.</title>
        <authorList>
            <person name="Ma M."/>
            <person name="Wang C."/>
            <person name="Ding Y."/>
            <person name="Li L."/>
            <person name="Shen D."/>
            <person name="Jiang X."/>
            <person name="Guan D."/>
            <person name="Cao F."/>
            <person name="Chen H."/>
            <person name="Feng R."/>
            <person name="Wang X."/>
            <person name="Ge Y."/>
            <person name="Yao L."/>
            <person name="Bing X."/>
            <person name="Yang X."/>
            <person name="Li J."/>
            <person name="Du B."/>
        </authorList>
    </citation>
    <scope>NUCLEOTIDE SEQUENCE [LARGE SCALE GENOMIC DNA]</scope>
    <source>
        <strain evidence="2 3">SC2</strain>
        <plasmid evidence="3">pSC2</plasmid>
    </source>
</reference>
<dbReference type="Proteomes" id="UP000006868">
    <property type="component" value="Plasmid pSC2"/>
</dbReference>